<dbReference type="EC" id="2.5.1.61" evidence="7"/>
<dbReference type="InterPro" id="IPR000860">
    <property type="entry name" value="HemC"/>
</dbReference>
<comment type="function">
    <text evidence="1">Tetrapolymerization of the monopyrrole PBG into the hydroxymethylbilane pre-uroporphyrinogen in several discrete steps.</text>
</comment>
<evidence type="ECO:0000256" key="1">
    <source>
        <dbReference type="ARBA" id="ARBA00002869"/>
    </source>
</evidence>
<comment type="similarity">
    <text evidence="3">Belongs to the HMBS family.</text>
</comment>
<dbReference type="Pfam" id="PF01379">
    <property type="entry name" value="Porphobil_deam"/>
    <property type="match status" value="1"/>
</dbReference>
<evidence type="ECO:0000259" key="8">
    <source>
        <dbReference type="Pfam" id="PF01379"/>
    </source>
</evidence>
<dbReference type="GO" id="GO:0005737">
    <property type="term" value="C:cytoplasm"/>
    <property type="evidence" value="ECO:0007669"/>
    <property type="project" value="UniProtKB-UniRule"/>
</dbReference>
<name>E0XRT1_9GAMM</name>
<proteinExistence type="inferred from homology"/>
<feature type="domain" description="Porphobilinogen deaminase N-terminal" evidence="8">
    <location>
        <begin position="1"/>
        <end position="198"/>
    </location>
</feature>
<dbReference type="PANTHER" id="PTHR11557">
    <property type="entry name" value="PORPHOBILINOGEN DEAMINASE"/>
    <property type="match status" value="1"/>
</dbReference>
<dbReference type="PIRSF" id="PIRSF001438">
    <property type="entry name" value="4pyrrol_synth_OHMeBilane_synth"/>
    <property type="match status" value="1"/>
</dbReference>
<dbReference type="PRINTS" id="PR00151">
    <property type="entry name" value="PORPHBDMNASE"/>
</dbReference>
<dbReference type="UniPathway" id="UPA00251">
    <property type="reaction ID" value="UER00319"/>
</dbReference>
<evidence type="ECO:0000256" key="3">
    <source>
        <dbReference type="ARBA" id="ARBA00005638"/>
    </source>
</evidence>
<protein>
    <recommendedName>
        <fullName evidence="7">Hydroxymethylbilane synthase</fullName>
        <ecNumber evidence="7">2.5.1.61</ecNumber>
    </recommendedName>
</protein>
<evidence type="ECO:0000313" key="9">
    <source>
        <dbReference type="EMBL" id="ADI17122.1"/>
    </source>
</evidence>
<comment type="catalytic activity">
    <reaction evidence="6">
        <text>4 porphobilinogen + H2O = hydroxymethylbilane + 4 NH4(+)</text>
        <dbReference type="Rhea" id="RHEA:13185"/>
        <dbReference type="ChEBI" id="CHEBI:15377"/>
        <dbReference type="ChEBI" id="CHEBI:28938"/>
        <dbReference type="ChEBI" id="CHEBI:57845"/>
        <dbReference type="ChEBI" id="CHEBI:58126"/>
        <dbReference type="EC" id="2.5.1.61"/>
    </reaction>
</comment>
<dbReference type="GO" id="GO:0004418">
    <property type="term" value="F:hydroxymethylbilane synthase activity"/>
    <property type="evidence" value="ECO:0007669"/>
    <property type="project" value="UniProtKB-UniRule"/>
</dbReference>
<comment type="pathway">
    <text evidence="2">Porphyrin-containing compound metabolism; protoporphyrin-IX biosynthesis; coproporphyrinogen-III from 5-aminolevulinate: step 2/4.</text>
</comment>
<dbReference type="PANTHER" id="PTHR11557:SF0">
    <property type="entry name" value="PORPHOBILINOGEN DEAMINASE"/>
    <property type="match status" value="1"/>
</dbReference>
<dbReference type="AlphaFoldDB" id="E0XRT1"/>
<dbReference type="InterPro" id="IPR022417">
    <property type="entry name" value="Porphobilin_deaminase_N"/>
</dbReference>
<evidence type="ECO:0000256" key="7">
    <source>
        <dbReference type="NCBIfam" id="TIGR00212"/>
    </source>
</evidence>
<sequence length="297" mass="33674">MKIATRSSKLALEQTYFFQSWIPKQPTKIIEIKTEGDKKSAMGEVLFDKANFVSDIEECLIKDGADVAIHSAKDMPAFKHKELDHYFFGPRSRSDLLIFRKDIDPVFKKDMKLGTSSLRRKMQAKFYLGAKNVVPISGNVDTRINKLNSGDYDCIILAEAGCQRLKIDFEDLNYIELGHLTCAGQGVLAVQYKRDNKFAKEFLLEWKQNFLQRVIHDETEMEKRLLEKIGASCNSAIAVRANHEGPKGVDKIIKGEVYGLNEYISFEGKSSDVDTAINDAIDMLQNKNGLELLNEHN</sequence>
<dbReference type="SUPFAM" id="SSF53850">
    <property type="entry name" value="Periplasmic binding protein-like II"/>
    <property type="match status" value="1"/>
</dbReference>
<keyword evidence="4" id="KW-0808">Transferase</keyword>
<evidence type="ECO:0000256" key="6">
    <source>
        <dbReference type="ARBA" id="ARBA00048169"/>
    </source>
</evidence>
<evidence type="ECO:0000256" key="4">
    <source>
        <dbReference type="ARBA" id="ARBA00022679"/>
    </source>
</evidence>
<dbReference type="EMBL" id="GU474854">
    <property type="protein sequence ID" value="ADI17122.1"/>
    <property type="molecule type" value="Genomic_DNA"/>
</dbReference>
<organism evidence="9">
    <name type="scientific">uncultured gamma proteobacterium HF0070_03O15</name>
    <dbReference type="NCBI Taxonomy" id="710982"/>
    <lineage>
        <taxon>Bacteria</taxon>
        <taxon>Pseudomonadati</taxon>
        <taxon>Pseudomonadota</taxon>
        <taxon>Gammaproteobacteria</taxon>
        <taxon>environmental samples</taxon>
    </lineage>
</organism>
<dbReference type="NCBIfam" id="TIGR00212">
    <property type="entry name" value="hemC"/>
    <property type="match status" value="1"/>
</dbReference>
<dbReference type="Gene3D" id="3.40.190.10">
    <property type="entry name" value="Periplasmic binding protein-like II"/>
    <property type="match status" value="2"/>
</dbReference>
<evidence type="ECO:0000256" key="2">
    <source>
        <dbReference type="ARBA" id="ARBA00004735"/>
    </source>
</evidence>
<evidence type="ECO:0000256" key="5">
    <source>
        <dbReference type="ARBA" id="ARBA00023244"/>
    </source>
</evidence>
<reference evidence="9" key="1">
    <citation type="journal article" date="2011" name="Environ. Microbiol.">
        <title>Time-series analyses of Monterey Bay coastal microbial picoplankton using a 'genome proxy' microarray.</title>
        <authorList>
            <person name="Rich V.I."/>
            <person name="Pham V.D."/>
            <person name="Eppley J."/>
            <person name="Shi Y."/>
            <person name="DeLong E.F."/>
        </authorList>
    </citation>
    <scope>NUCLEOTIDE SEQUENCE</scope>
</reference>
<accession>E0XRT1</accession>
<dbReference type="GO" id="GO:0006782">
    <property type="term" value="P:protoporphyrinogen IX biosynthetic process"/>
    <property type="evidence" value="ECO:0007669"/>
    <property type="project" value="UniProtKB-UniPathway"/>
</dbReference>
<keyword evidence="5" id="KW-0627">Porphyrin biosynthesis</keyword>